<keyword evidence="1" id="KW-0175">Coiled coil</keyword>
<dbReference type="Proteomes" id="UP000077202">
    <property type="component" value="Unassembled WGS sequence"/>
</dbReference>
<gene>
    <name evidence="3" type="ORF">AXG93_4776s1080</name>
</gene>
<reference evidence="3" key="1">
    <citation type="submission" date="2016-03" db="EMBL/GenBank/DDBJ databases">
        <title>Mechanisms controlling the formation of the plant cell surface in tip-growing cells are functionally conserved among land plants.</title>
        <authorList>
            <person name="Honkanen S."/>
            <person name="Jones V.A."/>
            <person name="Morieri G."/>
            <person name="Champion C."/>
            <person name="Hetherington A.J."/>
            <person name="Kelly S."/>
            <person name="Saint-Marcoux D."/>
            <person name="Proust H."/>
            <person name="Prescott H."/>
            <person name="Dolan L."/>
        </authorList>
    </citation>
    <scope>NUCLEOTIDE SEQUENCE [LARGE SCALE GENOMIC DNA]</scope>
    <source>
        <tissue evidence="3">Whole gametophyte</tissue>
    </source>
</reference>
<sequence>MEIEGPSEVLTEVQADLPAEPLKEGTEMVSPNSLSSERTRSVGSEEISQPKTSEELVKEVTLSEKIIEKVVAHVGETVVDAADITLQSFHLEDVRSEEEKKTSEEESKGGEITFLNFLQDIVVYLLKYLDRKRERNLLTRLEKSREAYDEAVKRSERLITTTERREKKHVEELAKLEGRSAEEVRIAKELRGKIAEAKTAEEDLRSKILEIAGKCEMEFRRAEELSASLAEGVQKHEEELANWAKKLTVCESAKSSEVECKLKVESECRRLHEKLGKADMRLQELQRRMEKAEEVYCQLRDELKLRL</sequence>
<feature type="coiled-coil region" evidence="1">
    <location>
        <begin position="268"/>
        <end position="302"/>
    </location>
</feature>
<evidence type="ECO:0000313" key="4">
    <source>
        <dbReference type="Proteomes" id="UP000077202"/>
    </source>
</evidence>
<organism evidence="3 4">
    <name type="scientific">Marchantia polymorpha subsp. ruderalis</name>
    <dbReference type="NCBI Taxonomy" id="1480154"/>
    <lineage>
        <taxon>Eukaryota</taxon>
        <taxon>Viridiplantae</taxon>
        <taxon>Streptophyta</taxon>
        <taxon>Embryophyta</taxon>
        <taxon>Marchantiophyta</taxon>
        <taxon>Marchantiopsida</taxon>
        <taxon>Marchantiidae</taxon>
        <taxon>Marchantiales</taxon>
        <taxon>Marchantiaceae</taxon>
        <taxon>Marchantia</taxon>
    </lineage>
</organism>
<comment type="caution">
    <text evidence="3">The sequence shown here is derived from an EMBL/GenBank/DDBJ whole genome shotgun (WGS) entry which is preliminary data.</text>
</comment>
<feature type="region of interest" description="Disordered" evidence="2">
    <location>
        <begin position="1"/>
        <end position="53"/>
    </location>
</feature>
<evidence type="ECO:0000256" key="1">
    <source>
        <dbReference type="SAM" id="Coils"/>
    </source>
</evidence>
<accession>A0A176VV24</accession>
<dbReference type="EMBL" id="LVLJ01002789">
    <property type="protein sequence ID" value="OAE23726.1"/>
    <property type="molecule type" value="Genomic_DNA"/>
</dbReference>
<name>A0A176VV24_MARPO</name>
<dbReference type="AlphaFoldDB" id="A0A176VV24"/>
<protein>
    <submittedName>
        <fullName evidence="3">Uncharacterized protein</fullName>
    </submittedName>
</protein>
<evidence type="ECO:0000313" key="3">
    <source>
        <dbReference type="EMBL" id="OAE23726.1"/>
    </source>
</evidence>
<proteinExistence type="predicted"/>
<feature type="coiled-coil region" evidence="1">
    <location>
        <begin position="131"/>
        <end position="158"/>
    </location>
</feature>
<keyword evidence="4" id="KW-1185">Reference proteome</keyword>
<evidence type="ECO:0000256" key="2">
    <source>
        <dbReference type="SAM" id="MobiDB-lite"/>
    </source>
</evidence>